<evidence type="ECO:0000313" key="10">
    <source>
        <dbReference type="EMBL" id="PZE16138.1"/>
    </source>
</evidence>
<evidence type="ECO:0000256" key="2">
    <source>
        <dbReference type="ARBA" id="ARBA00001974"/>
    </source>
</evidence>
<dbReference type="RefSeq" id="WP_111064185.1">
    <property type="nucleotide sequence ID" value="NZ_JBHUCU010000005.1"/>
</dbReference>
<dbReference type="Pfam" id="PF06039">
    <property type="entry name" value="Mqo"/>
    <property type="match status" value="1"/>
</dbReference>
<dbReference type="NCBIfam" id="NF009875">
    <property type="entry name" value="PRK13339.1"/>
    <property type="match status" value="1"/>
</dbReference>
<dbReference type="NCBIfam" id="NF003603">
    <property type="entry name" value="PRK05257.1-1"/>
    <property type="match status" value="1"/>
</dbReference>
<comment type="pathway">
    <text evidence="3 9">Carbohydrate metabolism; tricarboxylic acid cycle; oxaloacetate from (S)-malate (quinone route): step 1/1.</text>
</comment>
<name>A0A2W1NNG7_9FLAO</name>
<evidence type="ECO:0000256" key="1">
    <source>
        <dbReference type="ARBA" id="ARBA00001139"/>
    </source>
</evidence>
<evidence type="ECO:0000256" key="5">
    <source>
        <dbReference type="ARBA" id="ARBA00022532"/>
    </source>
</evidence>
<keyword evidence="6 9" id="KW-0285">Flavoprotein</keyword>
<comment type="cofactor">
    <cofactor evidence="2 9">
        <name>FAD</name>
        <dbReference type="ChEBI" id="CHEBI:57692"/>
    </cofactor>
</comment>
<evidence type="ECO:0000256" key="4">
    <source>
        <dbReference type="ARBA" id="ARBA00006389"/>
    </source>
</evidence>
<dbReference type="OrthoDB" id="9763983at2"/>
<protein>
    <recommendedName>
        <fullName evidence="9">Probable malate:quinone oxidoreductase</fullName>
        <ecNumber evidence="9">1.1.5.4</ecNumber>
    </recommendedName>
    <alternativeName>
        <fullName evidence="9">MQO</fullName>
    </alternativeName>
    <alternativeName>
        <fullName evidence="9">Malate dehydrogenase [quinone]</fullName>
    </alternativeName>
</protein>
<dbReference type="NCBIfam" id="TIGR01320">
    <property type="entry name" value="mal_quin_oxido"/>
    <property type="match status" value="1"/>
</dbReference>
<dbReference type="GO" id="GO:0047545">
    <property type="term" value="F:(S)-2-hydroxyglutarate dehydrogenase activity"/>
    <property type="evidence" value="ECO:0007669"/>
    <property type="project" value="TreeGrafter"/>
</dbReference>
<keyword evidence="11" id="KW-1185">Reference proteome</keyword>
<dbReference type="AlphaFoldDB" id="A0A2W1NNG7"/>
<keyword evidence="8 9" id="KW-0560">Oxidoreductase</keyword>
<comment type="similarity">
    <text evidence="4 9">Belongs to the MQO family.</text>
</comment>
<gene>
    <name evidence="9 10" type="primary">mqo</name>
    <name evidence="10" type="ORF">DNU06_14315</name>
</gene>
<dbReference type="InterPro" id="IPR006231">
    <property type="entry name" value="MQO"/>
</dbReference>
<dbReference type="HAMAP" id="MF_00212">
    <property type="entry name" value="MQO"/>
    <property type="match status" value="1"/>
</dbReference>
<evidence type="ECO:0000256" key="9">
    <source>
        <dbReference type="HAMAP-Rule" id="MF_00212"/>
    </source>
</evidence>
<dbReference type="SUPFAM" id="SSF51905">
    <property type="entry name" value="FAD/NAD(P)-binding domain"/>
    <property type="match status" value="1"/>
</dbReference>
<dbReference type="NCBIfam" id="NF003605">
    <property type="entry name" value="PRK05257.1-4"/>
    <property type="match status" value="1"/>
</dbReference>
<keyword evidence="5 9" id="KW-0816">Tricarboxylic acid cycle</keyword>
<dbReference type="InterPro" id="IPR036188">
    <property type="entry name" value="FAD/NAD-bd_sf"/>
</dbReference>
<evidence type="ECO:0000256" key="6">
    <source>
        <dbReference type="ARBA" id="ARBA00022630"/>
    </source>
</evidence>
<sequence>MSVTTKHYTFIGAGIMSATLATIINQLDPNANIHIYERLNRVGAESSDAWNNAGTGHSAFCELNYTPQREDGSIDMSKALHIAESFEISKQFWAFLVKNKLIESKTPFINDIDHMSFVWGDENVAFLKKRYHTYQQYAIFKDMLYSEDHDQIKKWVPLIMHNRDKSDKIAVTRMPIGTDVNFGALTRGMISHLQNTEQVTLHLGHEIKDLEKSDYGQWEVEVKDLEKEEEFEFKTDFVFIGAGGGAIPLLEKTDLKQAEGYAGFPVSGQWLKCDNPAVIAQHEAKVYGMAETGSPPMSVPHLDTRILDGKKALLFGPYAGFSTKFLKFGSYFDLPLSLEVHNIWPLLSAGIKNFALTKYLVKQVIQSPEHRFEMLQKYYPDAKFEDWELVQAGQRVQIIKKDKKGGGVLKFGTEIVKDKDGSLAALLGASPGASTSVSIMLDVIQQCFPEKFESKEWQDKLKQMIPSFGYSLIEDGNLCMATRAATTKVLKLEDI</sequence>
<dbReference type="UniPathway" id="UPA00223">
    <property type="reaction ID" value="UER01008"/>
</dbReference>
<organism evidence="10 11">
    <name type="scientific">Putridiphycobacter roseus</name>
    <dbReference type="NCBI Taxonomy" id="2219161"/>
    <lineage>
        <taxon>Bacteria</taxon>
        <taxon>Pseudomonadati</taxon>
        <taxon>Bacteroidota</taxon>
        <taxon>Flavobacteriia</taxon>
        <taxon>Flavobacteriales</taxon>
        <taxon>Crocinitomicaceae</taxon>
        <taxon>Putridiphycobacter</taxon>
    </lineage>
</organism>
<dbReference type="EC" id="1.1.5.4" evidence="9"/>
<evidence type="ECO:0000256" key="8">
    <source>
        <dbReference type="ARBA" id="ARBA00023002"/>
    </source>
</evidence>
<dbReference type="EMBL" id="QKSB01000011">
    <property type="protein sequence ID" value="PZE16138.1"/>
    <property type="molecule type" value="Genomic_DNA"/>
</dbReference>
<dbReference type="NCBIfam" id="NF003611">
    <property type="entry name" value="PRK05257.3-2"/>
    <property type="match status" value="1"/>
</dbReference>
<evidence type="ECO:0000256" key="3">
    <source>
        <dbReference type="ARBA" id="ARBA00005012"/>
    </source>
</evidence>
<dbReference type="GO" id="GO:0008924">
    <property type="term" value="F:L-malate dehydrogenase (quinone) activity"/>
    <property type="evidence" value="ECO:0007669"/>
    <property type="project" value="UniProtKB-UniRule"/>
</dbReference>
<accession>A0A2W1NNG7</accession>
<evidence type="ECO:0000256" key="7">
    <source>
        <dbReference type="ARBA" id="ARBA00022827"/>
    </source>
</evidence>
<proteinExistence type="inferred from homology"/>
<comment type="catalytic activity">
    <reaction evidence="1 9">
        <text>(S)-malate + a quinone = a quinol + oxaloacetate</text>
        <dbReference type="Rhea" id="RHEA:46012"/>
        <dbReference type="ChEBI" id="CHEBI:15589"/>
        <dbReference type="ChEBI" id="CHEBI:16452"/>
        <dbReference type="ChEBI" id="CHEBI:24646"/>
        <dbReference type="ChEBI" id="CHEBI:132124"/>
        <dbReference type="EC" id="1.1.5.4"/>
    </reaction>
</comment>
<evidence type="ECO:0000313" key="11">
    <source>
        <dbReference type="Proteomes" id="UP000249248"/>
    </source>
</evidence>
<comment type="caution">
    <text evidence="10">The sequence shown here is derived from an EMBL/GenBank/DDBJ whole genome shotgun (WGS) entry which is preliminary data.</text>
</comment>
<reference evidence="10 11" key="1">
    <citation type="submission" date="2018-06" db="EMBL/GenBank/DDBJ databases">
        <title>The draft genome sequence of Crocinitomix sp. SM1701.</title>
        <authorList>
            <person name="Zhang X."/>
        </authorList>
    </citation>
    <scope>NUCLEOTIDE SEQUENCE [LARGE SCALE GENOMIC DNA]</scope>
    <source>
        <strain evidence="10 11">SM1701</strain>
    </source>
</reference>
<dbReference type="PANTHER" id="PTHR43104">
    <property type="entry name" value="L-2-HYDROXYGLUTARATE DEHYDROGENASE, MITOCHONDRIAL"/>
    <property type="match status" value="1"/>
</dbReference>
<dbReference type="GO" id="GO:0006099">
    <property type="term" value="P:tricarboxylic acid cycle"/>
    <property type="evidence" value="ECO:0007669"/>
    <property type="project" value="UniProtKB-UniRule"/>
</dbReference>
<keyword evidence="7 9" id="KW-0274">FAD</keyword>
<dbReference type="PANTHER" id="PTHR43104:SF2">
    <property type="entry name" value="L-2-HYDROXYGLUTARATE DEHYDROGENASE, MITOCHONDRIAL"/>
    <property type="match status" value="1"/>
</dbReference>
<dbReference type="NCBIfam" id="NF003606">
    <property type="entry name" value="PRK05257.2-1"/>
    <property type="match status" value="1"/>
</dbReference>
<dbReference type="Proteomes" id="UP000249248">
    <property type="component" value="Unassembled WGS sequence"/>
</dbReference>